<evidence type="ECO:0000256" key="2">
    <source>
        <dbReference type="SAM" id="Phobius"/>
    </source>
</evidence>
<comment type="caution">
    <text evidence="3">The sequence shown here is derived from an EMBL/GenBank/DDBJ whole genome shotgun (WGS) entry which is preliminary data.</text>
</comment>
<dbReference type="EMBL" id="JAPZVP010000014">
    <property type="protein sequence ID" value="MDA1361391.1"/>
    <property type="molecule type" value="Genomic_DNA"/>
</dbReference>
<evidence type="ECO:0000313" key="4">
    <source>
        <dbReference type="Proteomes" id="UP001146067"/>
    </source>
</evidence>
<feature type="transmembrane region" description="Helical" evidence="2">
    <location>
        <begin position="116"/>
        <end position="135"/>
    </location>
</feature>
<dbReference type="AlphaFoldDB" id="A0A9X3SRH3"/>
<feature type="transmembrane region" description="Helical" evidence="2">
    <location>
        <begin position="220"/>
        <end position="238"/>
    </location>
</feature>
<gene>
    <name evidence="3" type="ORF">O1R50_17320</name>
</gene>
<feature type="transmembrane region" description="Helical" evidence="2">
    <location>
        <begin position="245"/>
        <end position="269"/>
    </location>
</feature>
<sequence length="335" mass="34763">MLHVRVISPAARTDEVLRLVADCPAAVNVIKLPGAAYDPEGDVVEFDVAREGANSVLADLRALGLKDTGGISVEQIDLSISSAAETAQHAAPGESEDAVVWEELAARTAAETRMTWSYFAFLALAVQIAAIGTLLDQPILIVGAMVLGPDFGPVAAMCFGVLQRNLRLIGAASRTLALGFAVAIAITLACAAASRLLGWIEPTMLDDRPLTSFIIHPDRWSFVVAVLAGVAGILSMTARKSSTLVGVFISVTTVPAAGNIAVAIALAHWDEVGASLVQLGVNLAGMLLAGIATLFIQRVMWARVGKRGGEHGIAPCSPEVDRDAAGQPTSGRVSG</sequence>
<proteinExistence type="predicted"/>
<name>A0A9X3SRH3_9ACTN</name>
<keyword evidence="2" id="KW-1133">Transmembrane helix</keyword>
<feature type="transmembrane region" description="Helical" evidence="2">
    <location>
        <begin position="275"/>
        <end position="296"/>
    </location>
</feature>
<dbReference type="PANTHER" id="PTHR20992">
    <property type="entry name" value="AT15442P-RELATED"/>
    <property type="match status" value="1"/>
</dbReference>
<protein>
    <submittedName>
        <fullName evidence="3">DUF389 domain-containing protein</fullName>
    </submittedName>
</protein>
<reference evidence="3" key="1">
    <citation type="submission" date="2022-12" db="EMBL/GenBank/DDBJ databases">
        <title>Gycomyces niveus sp.nov.,a novel actinomycete isolated from soil in Shouguan.</title>
        <authorList>
            <person name="Yang X."/>
        </authorList>
    </citation>
    <scope>NUCLEOTIDE SEQUENCE</scope>
    <source>
        <strain evidence="3">NEAU-A15</strain>
    </source>
</reference>
<dbReference type="Pfam" id="PF04087">
    <property type="entry name" value="DUF389"/>
    <property type="match status" value="1"/>
</dbReference>
<evidence type="ECO:0000256" key="1">
    <source>
        <dbReference type="SAM" id="MobiDB-lite"/>
    </source>
</evidence>
<evidence type="ECO:0000313" key="3">
    <source>
        <dbReference type="EMBL" id="MDA1361391.1"/>
    </source>
</evidence>
<accession>A0A9X3SRH3</accession>
<feature type="transmembrane region" description="Helical" evidence="2">
    <location>
        <begin position="175"/>
        <end position="200"/>
    </location>
</feature>
<keyword evidence="2" id="KW-0812">Transmembrane</keyword>
<dbReference type="InterPro" id="IPR005240">
    <property type="entry name" value="DUF389"/>
</dbReference>
<dbReference type="PANTHER" id="PTHR20992:SF9">
    <property type="entry name" value="AT15442P-RELATED"/>
    <property type="match status" value="1"/>
</dbReference>
<keyword evidence="2" id="KW-0472">Membrane</keyword>
<dbReference type="RefSeq" id="WP_270111392.1">
    <property type="nucleotide sequence ID" value="NZ_JAPZVP010000014.1"/>
</dbReference>
<dbReference type="Proteomes" id="UP001146067">
    <property type="component" value="Unassembled WGS sequence"/>
</dbReference>
<feature type="transmembrane region" description="Helical" evidence="2">
    <location>
        <begin position="141"/>
        <end position="163"/>
    </location>
</feature>
<organism evidence="3 4">
    <name type="scientific">Glycomyces luteolus</name>
    <dbReference type="NCBI Taxonomy" id="2670330"/>
    <lineage>
        <taxon>Bacteria</taxon>
        <taxon>Bacillati</taxon>
        <taxon>Actinomycetota</taxon>
        <taxon>Actinomycetes</taxon>
        <taxon>Glycomycetales</taxon>
        <taxon>Glycomycetaceae</taxon>
        <taxon>Glycomyces</taxon>
    </lineage>
</organism>
<keyword evidence="4" id="KW-1185">Reference proteome</keyword>
<feature type="region of interest" description="Disordered" evidence="1">
    <location>
        <begin position="312"/>
        <end position="335"/>
    </location>
</feature>